<evidence type="ECO:0000313" key="7">
    <source>
        <dbReference type="Proteomes" id="UP001189429"/>
    </source>
</evidence>
<evidence type="ECO:0000259" key="5">
    <source>
        <dbReference type="Pfam" id="PF03704"/>
    </source>
</evidence>
<name>A0ABN9QEU3_9DINO</name>
<dbReference type="InterPro" id="IPR011990">
    <property type="entry name" value="TPR-like_helical_dom_sf"/>
</dbReference>
<keyword evidence="7" id="KW-1185">Reference proteome</keyword>
<sequence length="499" mass="56903">MADQLNTQAFWNDFLRRPDARAAYQADRKLQIKKSEWLKERDELEEFGNRRKVLADELEAAPADLKKLIAPMFHIKMVQQFLWMIQDCQKHKKESIGGLGGPAFLEKLQDEGTQDHLRKLRTNFQEGGEERMQQLQDNWYGICNEIHQDNQKQADDKPRVCSDITTLKHILEYGQEAKRLGNEKFKEGLYDDALFIYGQGDDMMKKFTVGKHLKNESKWYKEHHIACLKNKAQAALKLEKWHTALEAAEAAIDLDPNDHKAWFRKVLALKGIGRFKEAEEALLKVEEAANWNCDRVQILKDCEAERKKIHLAAAKHKVSTKDMLGKAFEAGIFGGKREKELEDANRIAAKVLPPNLNSMLEVDRPAKSGEAARPVERNVTLTAELAGHLVDQLADAYGEPWFQERVRKCARDSLYQRSAFVPRLASIALEVQRPILERWGFEGSPHGVKEMTVAIRECAHDGSSAGQAMPEWLKAKQDRCLELLYGGREEGMAGVMMGS</sequence>
<evidence type="ECO:0000256" key="3">
    <source>
        <dbReference type="ARBA" id="ARBA00023110"/>
    </source>
</evidence>
<dbReference type="Pfam" id="PF03704">
    <property type="entry name" value="BTAD"/>
    <property type="match status" value="1"/>
</dbReference>
<comment type="caution">
    <text evidence="6">The sequence shown here is derived from an EMBL/GenBank/DDBJ whole genome shotgun (WGS) entry which is preliminary data.</text>
</comment>
<dbReference type="EMBL" id="CAUYUJ010002971">
    <property type="protein sequence ID" value="CAK0803195.1"/>
    <property type="molecule type" value="Genomic_DNA"/>
</dbReference>
<protein>
    <recommendedName>
        <fullName evidence="2">peptidylprolyl isomerase</fullName>
        <ecNumber evidence="2">5.2.1.8</ecNumber>
    </recommendedName>
</protein>
<dbReference type="Gene3D" id="1.25.40.10">
    <property type="entry name" value="Tetratricopeptide repeat domain"/>
    <property type="match status" value="1"/>
</dbReference>
<dbReference type="SMART" id="SM00028">
    <property type="entry name" value="TPR"/>
    <property type="match status" value="2"/>
</dbReference>
<keyword evidence="4" id="KW-0413">Isomerase</keyword>
<organism evidence="6 7">
    <name type="scientific">Prorocentrum cordatum</name>
    <dbReference type="NCBI Taxonomy" id="2364126"/>
    <lineage>
        <taxon>Eukaryota</taxon>
        <taxon>Sar</taxon>
        <taxon>Alveolata</taxon>
        <taxon>Dinophyceae</taxon>
        <taxon>Prorocentrales</taxon>
        <taxon>Prorocentraceae</taxon>
        <taxon>Prorocentrum</taxon>
    </lineage>
</organism>
<gene>
    <name evidence="6" type="ORF">PCOR1329_LOCUS10473</name>
</gene>
<reference evidence="6" key="1">
    <citation type="submission" date="2023-10" db="EMBL/GenBank/DDBJ databases">
        <authorList>
            <person name="Chen Y."/>
            <person name="Shah S."/>
            <person name="Dougan E. K."/>
            <person name="Thang M."/>
            <person name="Chan C."/>
        </authorList>
    </citation>
    <scope>NUCLEOTIDE SEQUENCE [LARGE SCALE GENOMIC DNA]</scope>
</reference>
<evidence type="ECO:0000256" key="1">
    <source>
        <dbReference type="ARBA" id="ARBA00000971"/>
    </source>
</evidence>
<dbReference type="Proteomes" id="UP001189429">
    <property type="component" value="Unassembled WGS sequence"/>
</dbReference>
<accession>A0ABN9QEU3</accession>
<dbReference type="InterPro" id="IPR050754">
    <property type="entry name" value="FKBP4/5/8-like"/>
</dbReference>
<proteinExistence type="predicted"/>
<evidence type="ECO:0000256" key="4">
    <source>
        <dbReference type="ARBA" id="ARBA00023235"/>
    </source>
</evidence>
<dbReference type="PANTHER" id="PTHR46512:SF9">
    <property type="entry name" value="PEPTIDYLPROLYL ISOMERASE"/>
    <property type="match status" value="1"/>
</dbReference>
<dbReference type="EC" id="5.2.1.8" evidence="2"/>
<dbReference type="InterPro" id="IPR005158">
    <property type="entry name" value="BTAD"/>
</dbReference>
<evidence type="ECO:0000256" key="2">
    <source>
        <dbReference type="ARBA" id="ARBA00013194"/>
    </source>
</evidence>
<dbReference type="InterPro" id="IPR019734">
    <property type="entry name" value="TPR_rpt"/>
</dbReference>
<feature type="domain" description="Bacterial transcriptional activator" evidence="5">
    <location>
        <begin position="166"/>
        <end position="281"/>
    </location>
</feature>
<keyword evidence="3" id="KW-0697">Rotamase</keyword>
<dbReference type="SUPFAM" id="SSF48452">
    <property type="entry name" value="TPR-like"/>
    <property type="match status" value="1"/>
</dbReference>
<dbReference type="PANTHER" id="PTHR46512">
    <property type="entry name" value="PEPTIDYLPROLYL ISOMERASE"/>
    <property type="match status" value="1"/>
</dbReference>
<evidence type="ECO:0000313" key="6">
    <source>
        <dbReference type="EMBL" id="CAK0803195.1"/>
    </source>
</evidence>
<comment type="catalytic activity">
    <reaction evidence="1">
        <text>[protein]-peptidylproline (omega=180) = [protein]-peptidylproline (omega=0)</text>
        <dbReference type="Rhea" id="RHEA:16237"/>
        <dbReference type="Rhea" id="RHEA-COMP:10747"/>
        <dbReference type="Rhea" id="RHEA-COMP:10748"/>
        <dbReference type="ChEBI" id="CHEBI:83833"/>
        <dbReference type="ChEBI" id="CHEBI:83834"/>
        <dbReference type="EC" id="5.2.1.8"/>
    </reaction>
</comment>